<feature type="transmembrane region" description="Helical" evidence="1">
    <location>
        <begin position="6"/>
        <end position="23"/>
    </location>
</feature>
<organism evidence="2 3">
    <name type="scientific">Heyndrickxia sporothermodurans</name>
    <dbReference type="NCBI Taxonomy" id="46224"/>
    <lineage>
        <taxon>Bacteria</taxon>
        <taxon>Bacillati</taxon>
        <taxon>Bacillota</taxon>
        <taxon>Bacilli</taxon>
        <taxon>Bacillales</taxon>
        <taxon>Bacillaceae</taxon>
        <taxon>Heyndrickxia</taxon>
    </lineage>
</organism>
<keyword evidence="1" id="KW-0472">Membrane</keyword>
<accession>A0A150LEU4</accession>
<keyword evidence="1" id="KW-1133">Transmembrane helix</keyword>
<reference evidence="2 3" key="1">
    <citation type="submission" date="2016-01" db="EMBL/GenBank/DDBJ databases">
        <title>Genome Sequences of Twelve Sporeforming Bacillus Species Isolated from Foods.</title>
        <authorList>
            <person name="Berendsen E.M."/>
            <person name="Wells-Bennik M.H."/>
            <person name="Krawcyk A.O."/>
            <person name="De Jong A."/>
            <person name="Holsappel S."/>
            <person name="Eijlander R.T."/>
            <person name="Kuipers O.P."/>
        </authorList>
    </citation>
    <scope>NUCLEOTIDE SEQUENCE [LARGE SCALE GENOMIC DNA]</scope>
    <source>
        <strain evidence="2 3">B4102</strain>
    </source>
</reference>
<protein>
    <submittedName>
        <fullName evidence="2">Uncharacterized protein</fullName>
    </submittedName>
</protein>
<gene>
    <name evidence="2" type="ORF">B4102_1657</name>
</gene>
<dbReference type="PATRIC" id="fig|46224.3.peg.715"/>
<dbReference type="EMBL" id="LQYN01000011">
    <property type="protein sequence ID" value="KYD10871.1"/>
    <property type="molecule type" value="Genomic_DNA"/>
</dbReference>
<proteinExistence type="predicted"/>
<comment type="caution">
    <text evidence="2">The sequence shown here is derived from an EMBL/GenBank/DDBJ whole genome shotgun (WGS) entry which is preliminary data.</text>
</comment>
<keyword evidence="3" id="KW-1185">Reference proteome</keyword>
<dbReference type="Proteomes" id="UP000075666">
    <property type="component" value="Unassembled WGS sequence"/>
</dbReference>
<dbReference type="AlphaFoldDB" id="A0A150LEU4"/>
<evidence type="ECO:0000313" key="3">
    <source>
        <dbReference type="Proteomes" id="UP000075666"/>
    </source>
</evidence>
<name>A0A150LEU4_9BACI</name>
<keyword evidence="1" id="KW-0812">Transmembrane</keyword>
<evidence type="ECO:0000313" key="2">
    <source>
        <dbReference type="EMBL" id="KYD10871.1"/>
    </source>
</evidence>
<sequence length="38" mass="4384">MAPPILAAIVTVVLFKLVFSLLIRQRYFVKYGLNAVYR</sequence>
<evidence type="ECO:0000256" key="1">
    <source>
        <dbReference type="SAM" id="Phobius"/>
    </source>
</evidence>